<dbReference type="AlphaFoldDB" id="A0A164G0M6"/>
<dbReference type="Proteomes" id="UP000076858">
    <property type="component" value="Unassembled WGS sequence"/>
</dbReference>
<feature type="non-terminal residue" evidence="2">
    <location>
        <position position="116"/>
    </location>
</feature>
<keyword evidence="3" id="KW-1185">Reference proteome</keyword>
<evidence type="ECO:0000313" key="2">
    <source>
        <dbReference type="EMBL" id="KZR98375.1"/>
    </source>
</evidence>
<proteinExistence type="predicted"/>
<dbReference type="EMBL" id="LRGB01017312">
    <property type="protein sequence ID" value="KZR98375.1"/>
    <property type="molecule type" value="Genomic_DNA"/>
</dbReference>
<sequence>MVLFLVAFSQTNGASVAVDSKELNSETGSDSMSNNGGLVEEKLDPRSSGGNEYSGRSYGGYNSGYGVTSKPSSNYGSAYSGSAYSGSGNYDSGSSYGMPINIYGAGTNGIYNTGPS</sequence>
<feature type="compositionally biased region" description="Polar residues" evidence="1">
    <location>
        <begin position="25"/>
        <end position="36"/>
    </location>
</feature>
<feature type="region of interest" description="Disordered" evidence="1">
    <location>
        <begin position="19"/>
        <end position="61"/>
    </location>
</feature>
<protein>
    <submittedName>
        <fullName evidence="2">Uncharacterized protein</fullName>
    </submittedName>
</protein>
<accession>A0A164G0M6</accession>
<evidence type="ECO:0000256" key="1">
    <source>
        <dbReference type="SAM" id="MobiDB-lite"/>
    </source>
</evidence>
<feature type="compositionally biased region" description="Low complexity" evidence="1">
    <location>
        <begin position="46"/>
        <end position="56"/>
    </location>
</feature>
<gene>
    <name evidence="2" type="ORF">APZ42_006237</name>
</gene>
<reference evidence="2 3" key="1">
    <citation type="submission" date="2016-03" db="EMBL/GenBank/DDBJ databases">
        <title>EvidentialGene: Evidence-directed Construction of Genes on Genomes.</title>
        <authorList>
            <person name="Gilbert D.G."/>
            <person name="Choi J.-H."/>
            <person name="Mockaitis K."/>
            <person name="Colbourne J."/>
            <person name="Pfrender M."/>
        </authorList>
    </citation>
    <scope>NUCLEOTIDE SEQUENCE [LARGE SCALE GENOMIC DNA]</scope>
    <source>
        <strain evidence="2 3">Xinb3</strain>
        <tissue evidence="2">Complete organism</tissue>
    </source>
</reference>
<organism evidence="2 3">
    <name type="scientific">Daphnia magna</name>
    <dbReference type="NCBI Taxonomy" id="35525"/>
    <lineage>
        <taxon>Eukaryota</taxon>
        <taxon>Metazoa</taxon>
        <taxon>Ecdysozoa</taxon>
        <taxon>Arthropoda</taxon>
        <taxon>Crustacea</taxon>
        <taxon>Branchiopoda</taxon>
        <taxon>Diplostraca</taxon>
        <taxon>Cladocera</taxon>
        <taxon>Anomopoda</taxon>
        <taxon>Daphniidae</taxon>
        <taxon>Daphnia</taxon>
    </lineage>
</organism>
<name>A0A164G0M6_9CRUS</name>
<dbReference type="OrthoDB" id="6777429at2759"/>
<evidence type="ECO:0000313" key="3">
    <source>
        <dbReference type="Proteomes" id="UP000076858"/>
    </source>
</evidence>
<comment type="caution">
    <text evidence="2">The sequence shown here is derived from an EMBL/GenBank/DDBJ whole genome shotgun (WGS) entry which is preliminary data.</text>
</comment>